<evidence type="ECO:0000256" key="1">
    <source>
        <dbReference type="SAM" id="MobiDB-lite"/>
    </source>
</evidence>
<keyword evidence="2" id="KW-0472">Membrane</keyword>
<dbReference type="EMBL" id="CP154795">
    <property type="protein sequence ID" value="XAN07735.1"/>
    <property type="molecule type" value="Genomic_DNA"/>
</dbReference>
<proteinExistence type="predicted"/>
<evidence type="ECO:0000313" key="4">
    <source>
        <dbReference type="Proteomes" id="UP001442841"/>
    </source>
</evidence>
<evidence type="ECO:0000313" key="3">
    <source>
        <dbReference type="EMBL" id="XAN07735.1"/>
    </source>
</evidence>
<sequence length="131" mass="14033">MTDIVMQTLIVFGLLVGVSMVVAVVIQGIVVAMGRSADRRERTRKSATAPQTDPVTAGGPPPEHVAAIAAAVSVVFDDGHIVHIEPVRQDTSWTASGRQAHHSSHHPGPRTTRRPGPQPRHQPPSPPRESR</sequence>
<protein>
    <recommendedName>
        <fullName evidence="5">Oxaloacetate decarboxylase, gamma chain</fullName>
    </recommendedName>
</protein>
<accession>A0ABZ3FSQ0</accession>
<dbReference type="Proteomes" id="UP001442841">
    <property type="component" value="Chromosome"/>
</dbReference>
<name>A0ABZ3FSQ0_9ACTN</name>
<gene>
    <name evidence="3" type="ORF">AADG42_10620</name>
</gene>
<evidence type="ECO:0000256" key="2">
    <source>
        <dbReference type="SAM" id="Phobius"/>
    </source>
</evidence>
<feature type="transmembrane region" description="Helical" evidence="2">
    <location>
        <begin position="6"/>
        <end position="34"/>
    </location>
</feature>
<feature type="compositionally biased region" description="Pro residues" evidence="1">
    <location>
        <begin position="116"/>
        <end position="131"/>
    </location>
</feature>
<keyword evidence="2" id="KW-1133">Transmembrane helix</keyword>
<dbReference type="RefSeq" id="WP_425309193.1">
    <property type="nucleotide sequence ID" value="NZ_CP154795.1"/>
</dbReference>
<keyword evidence="2" id="KW-0812">Transmembrane</keyword>
<evidence type="ECO:0008006" key="5">
    <source>
        <dbReference type="Google" id="ProtNLM"/>
    </source>
</evidence>
<feature type="region of interest" description="Disordered" evidence="1">
    <location>
        <begin position="35"/>
        <end position="64"/>
    </location>
</feature>
<organism evidence="3 4">
    <name type="scientific">Ammonicoccus fulvus</name>
    <dbReference type="NCBI Taxonomy" id="3138240"/>
    <lineage>
        <taxon>Bacteria</taxon>
        <taxon>Bacillati</taxon>
        <taxon>Actinomycetota</taxon>
        <taxon>Actinomycetes</taxon>
        <taxon>Propionibacteriales</taxon>
        <taxon>Propionibacteriaceae</taxon>
        <taxon>Ammonicoccus</taxon>
    </lineage>
</organism>
<reference evidence="3 4" key="1">
    <citation type="submission" date="2024-04" db="EMBL/GenBank/DDBJ databases">
        <title>Isolation of an actinomycete strain from pig manure.</title>
        <authorList>
            <person name="Gong T."/>
            <person name="Yu Z."/>
            <person name="An M."/>
            <person name="Wei C."/>
            <person name="Yang W."/>
            <person name="Liu L."/>
        </authorList>
    </citation>
    <scope>NUCLEOTIDE SEQUENCE [LARGE SCALE GENOMIC DNA]</scope>
    <source>
        <strain evidence="3 4">ZF39</strain>
    </source>
</reference>
<feature type="region of interest" description="Disordered" evidence="1">
    <location>
        <begin position="87"/>
        <end position="131"/>
    </location>
</feature>
<feature type="compositionally biased region" description="Basic residues" evidence="1">
    <location>
        <begin position="99"/>
        <end position="113"/>
    </location>
</feature>
<keyword evidence="4" id="KW-1185">Reference proteome</keyword>